<keyword evidence="4" id="KW-0472">Membrane</keyword>
<dbReference type="AlphaFoldDB" id="S3K0E9"/>
<gene>
    <name evidence="7" type="ORF">HMPREF9194_01304</name>
</gene>
<dbReference type="RefSeq" id="WP_016525586.1">
    <property type="nucleotide sequence ID" value="NZ_KE332518.1"/>
</dbReference>
<evidence type="ECO:0000256" key="3">
    <source>
        <dbReference type="PROSITE-ProRule" id="PRU00284"/>
    </source>
</evidence>
<feature type="domain" description="HAMP" evidence="6">
    <location>
        <begin position="321"/>
        <end position="373"/>
    </location>
</feature>
<dbReference type="Gene3D" id="6.10.340.10">
    <property type="match status" value="1"/>
</dbReference>
<dbReference type="PANTHER" id="PTHR43531">
    <property type="entry name" value="PROTEIN ICFG"/>
    <property type="match status" value="1"/>
</dbReference>
<dbReference type="PATRIC" id="fig|1125699.3.peg.1319"/>
<evidence type="ECO:0000259" key="5">
    <source>
        <dbReference type="PROSITE" id="PS50111"/>
    </source>
</evidence>
<dbReference type="EMBL" id="ATFF01000006">
    <property type="protein sequence ID" value="EPF30975.1"/>
    <property type="molecule type" value="Genomic_DNA"/>
</dbReference>
<dbReference type="SUPFAM" id="SSF158472">
    <property type="entry name" value="HAMP domain-like"/>
    <property type="match status" value="1"/>
</dbReference>
<evidence type="ECO:0000256" key="2">
    <source>
        <dbReference type="ARBA" id="ARBA00029447"/>
    </source>
</evidence>
<dbReference type="STRING" id="1125699.HMPREF9194_01304"/>
<dbReference type="InterPro" id="IPR004089">
    <property type="entry name" value="MCPsignal_dom"/>
</dbReference>
<dbReference type="Gene3D" id="1.10.287.950">
    <property type="entry name" value="Methyl-accepting chemotaxis protein"/>
    <property type="match status" value="1"/>
</dbReference>
<name>S3K0E9_TREMA</name>
<dbReference type="InterPro" id="IPR029151">
    <property type="entry name" value="Sensor-like_sf"/>
</dbReference>
<dbReference type="OrthoDB" id="332024at2"/>
<keyword evidence="3" id="KW-0807">Transducer</keyword>
<dbReference type="InterPro" id="IPR003660">
    <property type="entry name" value="HAMP_dom"/>
</dbReference>
<dbReference type="SUPFAM" id="SSF58104">
    <property type="entry name" value="Methyl-accepting chemotaxis protein (MCP) signaling domain"/>
    <property type="match status" value="2"/>
</dbReference>
<keyword evidence="8" id="KW-1185">Reference proteome</keyword>
<dbReference type="InterPro" id="IPR051310">
    <property type="entry name" value="MCP_chemotaxis"/>
</dbReference>
<dbReference type="PROSITE" id="PS50111">
    <property type="entry name" value="CHEMOTAXIS_TRANSDUC_2"/>
    <property type="match status" value="1"/>
</dbReference>
<dbReference type="Pfam" id="PF14827">
    <property type="entry name" value="dCache_3"/>
    <property type="match status" value="1"/>
</dbReference>
<dbReference type="CDD" id="cd06225">
    <property type="entry name" value="HAMP"/>
    <property type="match status" value="1"/>
</dbReference>
<protein>
    <recommendedName>
        <fullName evidence="9">Methyl-accepting chemotaxis protein</fullName>
    </recommendedName>
</protein>
<sequence>MAQTPAEFTKRTHSIGTKLLLITAALLLVQYGIIAYKDWLSIKQFSENQIKAIADLKHSAFNNELNGYALIGQVILDNVAFDKNVLNAFAARDRNGLLELTLPIFNNMKQKYRAQQFHFHVPPAVSFLRVQNPSKFGDDLSSFRATIVEASKEKKEIFGLEVGVNDLGFRVVKPLFNTNGSFIGTVEYGGAVNNRFIEQLVANATAEVLNGGMDVTVCVRTLDNVYTVMGSNFEKEAQADSAELTASLGDEGLIRMENASAHALAYFPIKDFSGAKIGYVKFRYSIESILAARNAFFIKTTVVLIVILCLFVLAITVFTRIVIIKPVNTVVGALKNIAEGDLSVRLPVSGNDEIAGLAKYFEQTIEKIKLMIRSVSENSERMQAVGERLLSNMSQTADAVNQIGRNVESVQAEIINQSASVTETSATIEQVNKNLKQLDGNIATQAASVSESSAAVEEMVANIASVSKRLAKNNEVIKVVYEQTKNGKAGAKAANEVVNQIAEKSEALLEASQIIQNIASQTNLLAMNAAIEAAHAGESGKGFAVVADEIRKLAEESNTQGKQITDVIKDSIQIIDNLTVTGAAAERAFAEVYESVNQISQQEELIVGAMDEQENASREVLSAIRNINEITTGIHDASTEMLHGSEEVAQEMRKLGEVTQSIDKRMGDMVSASEQIDKAVSEVNAVVKENTESIENLVSEVGKFKM</sequence>
<dbReference type="GO" id="GO:0007165">
    <property type="term" value="P:signal transduction"/>
    <property type="evidence" value="ECO:0007669"/>
    <property type="project" value="UniProtKB-KW"/>
</dbReference>
<evidence type="ECO:0000313" key="8">
    <source>
        <dbReference type="Proteomes" id="UP000014541"/>
    </source>
</evidence>
<feature type="transmembrane region" description="Helical" evidence="4">
    <location>
        <begin position="296"/>
        <end position="318"/>
    </location>
</feature>
<dbReference type="GO" id="GO:0004888">
    <property type="term" value="F:transmembrane signaling receptor activity"/>
    <property type="evidence" value="ECO:0007669"/>
    <property type="project" value="TreeGrafter"/>
</dbReference>
<dbReference type="SMART" id="SM00283">
    <property type="entry name" value="MA"/>
    <property type="match status" value="1"/>
</dbReference>
<dbReference type="Pfam" id="PF00015">
    <property type="entry name" value="MCPsignal"/>
    <property type="match status" value="1"/>
</dbReference>
<dbReference type="GO" id="GO:0005886">
    <property type="term" value="C:plasma membrane"/>
    <property type="evidence" value="ECO:0007669"/>
    <property type="project" value="TreeGrafter"/>
</dbReference>
<evidence type="ECO:0000256" key="1">
    <source>
        <dbReference type="ARBA" id="ARBA00022500"/>
    </source>
</evidence>
<dbReference type="Proteomes" id="UP000014541">
    <property type="component" value="Unassembled WGS sequence"/>
</dbReference>
<keyword evidence="4" id="KW-0812">Transmembrane</keyword>
<dbReference type="GO" id="GO:0006935">
    <property type="term" value="P:chemotaxis"/>
    <property type="evidence" value="ECO:0007669"/>
    <property type="project" value="UniProtKB-KW"/>
</dbReference>
<dbReference type="InterPro" id="IPR029150">
    <property type="entry name" value="dCache_3"/>
</dbReference>
<evidence type="ECO:0008006" key="9">
    <source>
        <dbReference type="Google" id="ProtNLM"/>
    </source>
</evidence>
<dbReference type="PANTHER" id="PTHR43531:SF11">
    <property type="entry name" value="METHYL-ACCEPTING CHEMOTAXIS PROTEIN 3"/>
    <property type="match status" value="1"/>
</dbReference>
<evidence type="ECO:0000313" key="7">
    <source>
        <dbReference type="EMBL" id="EPF30975.1"/>
    </source>
</evidence>
<comment type="similarity">
    <text evidence="2">Belongs to the methyl-accepting chemotaxis (MCP) protein family.</text>
</comment>
<evidence type="ECO:0000256" key="4">
    <source>
        <dbReference type="SAM" id="Phobius"/>
    </source>
</evidence>
<dbReference type="PROSITE" id="PS50885">
    <property type="entry name" value="HAMP"/>
    <property type="match status" value="1"/>
</dbReference>
<keyword evidence="1" id="KW-0145">Chemotaxis</keyword>
<dbReference type="HOGENOM" id="CLU_000445_107_19_12"/>
<dbReference type="eggNOG" id="COG0840">
    <property type="taxonomic scope" value="Bacteria"/>
</dbReference>
<organism evidence="7 8">
    <name type="scientific">Treponema maltophilum ATCC 51939</name>
    <dbReference type="NCBI Taxonomy" id="1125699"/>
    <lineage>
        <taxon>Bacteria</taxon>
        <taxon>Pseudomonadati</taxon>
        <taxon>Spirochaetota</taxon>
        <taxon>Spirochaetia</taxon>
        <taxon>Spirochaetales</taxon>
        <taxon>Treponemataceae</taxon>
        <taxon>Treponema</taxon>
    </lineage>
</organism>
<dbReference type="Pfam" id="PF00672">
    <property type="entry name" value="HAMP"/>
    <property type="match status" value="1"/>
</dbReference>
<feature type="domain" description="Methyl-accepting transducer" evidence="5">
    <location>
        <begin position="420"/>
        <end position="649"/>
    </location>
</feature>
<keyword evidence="4" id="KW-1133">Transmembrane helix</keyword>
<dbReference type="SMART" id="SM00304">
    <property type="entry name" value="HAMP"/>
    <property type="match status" value="1"/>
</dbReference>
<feature type="transmembrane region" description="Helical" evidence="4">
    <location>
        <begin position="15"/>
        <end position="36"/>
    </location>
</feature>
<dbReference type="SUPFAM" id="SSF103190">
    <property type="entry name" value="Sensory domain-like"/>
    <property type="match status" value="1"/>
</dbReference>
<reference evidence="7 8" key="1">
    <citation type="submission" date="2013-04" db="EMBL/GenBank/DDBJ databases">
        <title>The Genome Sequence of Treponema maltophilum ATCC 51939.</title>
        <authorList>
            <consortium name="The Broad Institute Genomics Platform"/>
            <person name="Earl A."/>
            <person name="Ward D."/>
            <person name="Feldgarden M."/>
            <person name="Gevers D."/>
            <person name="Leonetti C."/>
            <person name="Blanton J.M."/>
            <person name="Dewhirst F.E."/>
            <person name="Izard J."/>
            <person name="Walker B."/>
            <person name="Young S."/>
            <person name="Zeng Q."/>
            <person name="Gargeya S."/>
            <person name="Fitzgerald M."/>
            <person name="Haas B."/>
            <person name="Abouelleil A."/>
            <person name="Allen A.W."/>
            <person name="Alvarado L."/>
            <person name="Arachchi H.M."/>
            <person name="Berlin A.M."/>
            <person name="Chapman S.B."/>
            <person name="Gainer-Dewar J."/>
            <person name="Goldberg J."/>
            <person name="Griggs A."/>
            <person name="Gujja S."/>
            <person name="Hansen M."/>
            <person name="Howarth C."/>
            <person name="Imamovic A."/>
            <person name="Ireland A."/>
            <person name="Larimer J."/>
            <person name="McCowan C."/>
            <person name="Murphy C."/>
            <person name="Pearson M."/>
            <person name="Poon T.W."/>
            <person name="Priest M."/>
            <person name="Roberts A."/>
            <person name="Saif S."/>
            <person name="Shea T."/>
            <person name="Sisk P."/>
            <person name="Sykes S."/>
            <person name="Wortman J."/>
            <person name="Nusbaum C."/>
            <person name="Birren B."/>
        </authorList>
    </citation>
    <scope>NUCLEOTIDE SEQUENCE [LARGE SCALE GENOMIC DNA]</scope>
    <source>
        <strain evidence="7 8">ATCC 51939</strain>
    </source>
</reference>
<comment type="caution">
    <text evidence="7">The sequence shown here is derived from an EMBL/GenBank/DDBJ whole genome shotgun (WGS) entry which is preliminary data.</text>
</comment>
<evidence type="ECO:0000259" key="6">
    <source>
        <dbReference type="PROSITE" id="PS50885"/>
    </source>
</evidence>
<proteinExistence type="inferred from homology"/>
<accession>S3K0E9</accession>